<protein>
    <submittedName>
        <fullName evidence="1">Uncharacterized protein</fullName>
    </submittedName>
</protein>
<organism evidence="1">
    <name type="scientific">Oryza meridionalis</name>
    <dbReference type="NCBI Taxonomy" id="40149"/>
    <lineage>
        <taxon>Eukaryota</taxon>
        <taxon>Viridiplantae</taxon>
        <taxon>Streptophyta</taxon>
        <taxon>Embryophyta</taxon>
        <taxon>Tracheophyta</taxon>
        <taxon>Spermatophyta</taxon>
        <taxon>Magnoliopsida</taxon>
        <taxon>Liliopsida</taxon>
        <taxon>Poales</taxon>
        <taxon>Poaceae</taxon>
        <taxon>BOP clade</taxon>
        <taxon>Oryzoideae</taxon>
        <taxon>Oryzeae</taxon>
        <taxon>Oryzinae</taxon>
        <taxon>Oryza</taxon>
    </lineage>
</organism>
<keyword evidence="2" id="KW-1185">Reference proteome</keyword>
<accession>A0A0E0CAL1</accession>
<evidence type="ECO:0000313" key="1">
    <source>
        <dbReference type="EnsemblPlants" id="OMERI01G34960.1"/>
    </source>
</evidence>
<sequence>MAPAVREHCSCAARDETKATVRIKNGRDDEEEEAYRNEEGGSVAARRRRKRRAKWRRLCARVG</sequence>
<dbReference type="Gramene" id="OMERI01G34960.1">
    <property type="protein sequence ID" value="OMERI01G34960.1"/>
    <property type="gene ID" value="OMERI01G34960"/>
</dbReference>
<dbReference type="EnsemblPlants" id="OMERI01G34960.1">
    <property type="protein sequence ID" value="OMERI01G34960.1"/>
    <property type="gene ID" value="OMERI01G34960"/>
</dbReference>
<dbReference type="Proteomes" id="UP000008021">
    <property type="component" value="Chromosome 1"/>
</dbReference>
<dbReference type="HOGENOM" id="CLU_2889605_0_0_1"/>
<reference evidence="1" key="2">
    <citation type="submission" date="2018-05" db="EMBL/GenBank/DDBJ databases">
        <title>OmerRS3 (Oryza meridionalis Reference Sequence Version 3).</title>
        <authorList>
            <person name="Zhang J."/>
            <person name="Kudrna D."/>
            <person name="Lee S."/>
            <person name="Talag J."/>
            <person name="Welchert J."/>
            <person name="Wing R.A."/>
        </authorList>
    </citation>
    <scope>NUCLEOTIDE SEQUENCE [LARGE SCALE GENOMIC DNA]</scope>
    <source>
        <strain evidence="1">cv. OR44</strain>
    </source>
</reference>
<proteinExistence type="predicted"/>
<evidence type="ECO:0000313" key="2">
    <source>
        <dbReference type="Proteomes" id="UP000008021"/>
    </source>
</evidence>
<name>A0A0E0CAL1_9ORYZ</name>
<reference evidence="1" key="1">
    <citation type="submission" date="2015-04" db="UniProtKB">
        <authorList>
            <consortium name="EnsemblPlants"/>
        </authorList>
    </citation>
    <scope>IDENTIFICATION</scope>
</reference>
<dbReference type="AlphaFoldDB" id="A0A0E0CAL1"/>